<dbReference type="InterPro" id="IPR033721">
    <property type="entry name" value="ProRS_core_arch_euk"/>
</dbReference>
<dbReference type="PANTHER" id="PTHR43382:SF2">
    <property type="entry name" value="BIFUNCTIONAL GLUTAMATE_PROLINE--TRNA LIGASE"/>
    <property type="match status" value="1"/>
</dbReference>
<dbReference type="FunFam" id="3.30.930.10:FF:000037">
    <property type="entry name" value="Proline--tRNA ligase"/>
    <property type="match status" value="1"/>
</dbReference>
<keyword evidence="4 8" id="KW-0648">Protein biosynthesis</keyword>
<dbReference type="GeneID" id="42364844"/>
<dbReference type="Proteomes" id="UP000377803">
    <property type="component" value="Chromosome"/>
</dbReference>
<dbReference type="Pfam" id="PF09180">
    <property type="entry name" value="ProRS-C_1"/>
    <property type="match status" value="1"/>
</dbReference>
<evidence type="ECO:0000256" key="4">
    <source>
        <dbReference type="ARBA" id="ARBA00022917"/>
    </source>
</evidence>
<evidence type="ECO:0000256" key="2">
    <source>
        <dbReference type="ARBA" id="ARBA00022741"/>
    </source>
</evidence>
<dbReference type="PRINTS" id="PR01046">
    <property type="entry name" value="TRNASYNTHPRO"/>
</dbReference>
<dbReference type="SUPFAM" id="SSF64586">
    <property type="entry name" value="C-terminal domain of ProRS"/>
    <property type="match status" value="1"/>
</dbReference>
<dbReference type="PROSITE" id="PS50862">
    <property type="entry name" value="AA_TRNA_LIGASE_II"/>
    <property type="match status" value="1"/>
</dbReference>
<dbReference type="InterPro" id="IPR016061">
    <property type="entry name" value="Pro-tRNA_ligase_II_C"/>
</dbReference>
<dbReference type="GO" id="GO:0005524">
    <property type="term" value="F:ATP binding"/>
    <property type="evidence" value="ECO:0007669"/>
    <property type="project" value="UniProtKB-UniRule"/>
</dbReference>
<dbReference type="HAMAP" id="MF_01571">
    <property type="entry name" value="Pro_tRNA_synth_type3"/>
    <property type="match status" value="1"/>
</dbReference>
<dbReference type="InterPro" id="IPR017449">
    <property type="entry name" value="Pro-tRNA_synth_II"/>
</dbReference>
<keyword evidence="8" id="KW-0963">Cytoplasm</keyword>
<dbReference type="SUPFAM" id="SSF52954">
    <property type="entry name" value="Class II aaRS ABD-related"/>
    <property type="match status" value="1"/>
</dbReference>
<evidence type="ECO:0000313" key="10">
    <source>
        <dbReference type="EMBL" id="QGA80361.1"/>
    </source>
</evidence>
<dbReference type="KEGG" id="ncon:LC1Nh_0460"/>
<keyword evidence="11" id="KW-1185">Reference proteome</keyword>
<comment type="subcellular location">
    <subcellularLocation>
        <location evidence="8">Cytoplasm</location>
    </subcellularLocation>
</comment>
<dbReference type="SMART" id="SM00946">
    <property type="entry name" value="ProRS-C_1"/>
    <property type="match status" value="1"/>
</dbReference>
<dbReference type="OrthoDB" id="7375at2157"/>
<evidence type="ECO:0000256" key="8">
    <source>
        <dbReference type="HAMAP-Rule" id="MF_01571"/>
    </source>
</evidence>
<dbReference type="GO" id="GO:0006433">
    <property type="term" value="P:prolyl-tRNA aminoacylation"/>
    <property type="evidence" value="ECO:0007669"/>
    <property type="project" value="UniProtKB-UniRule"/>
</dbReference>
<dbReference type="FunFam" id="3.40.50.800:FF:000005">
    <property type="entry name" value="bifunctional glutamate/proline--tRNA ligase"/>
    <property type="match status" value="1"/>
</dbReference>
<dbReference type="Gene3D" id="3.40.50.800">
    <property type="entry name" value="Anticodon-binding domain"/>
    <property type="match status" value="1"/>
</dbReference>
<comment type="domain">
    <text evidence="8">Consists of three domains: the N-terminal catalytic domain, the anticodon-binding domain and the C-terminal extension.</text>
</comment>
<keyword evidence="1 8" id="KW-0436">Ligase</keyword>
<dbReference type="GO" id="GO:0004827">
    <property type="term" value="F:proline-tRNA ligase activity"/>
    <property type="evidence" value="ECO:0007669"/>
    <property type="project" value="UniProtKB-UniRule"/>
</dbReference>
<dbReference type="RefSeq" id="WP_153550100.1">
    <property type="nucleotide sequence ID" value="NZ_CP040089.1"/>
</dbReference>
<sequence length="499" mass="57232">MSQELGITVDKQQDPSEWYTQVVKKAGLAKYADVKGCMIIKPYGMKLWESIKENFNTKIESTGVENAYFPLFIRESQLEKEEDIVEGFDPEVAWVTHGGDEELEERIAVRPTSESVIAPYMADEIRSHRDLPLRVNQWANVVRWEATDTRPFLRTREFLWQEGHTAHATEESADEETMLRLEQYQEVIEDHLAIPSILGYKPEHDKFPGAKYTTTIETLMPDGKSIQSGTSHQLGQHFAEAFEIEFEDEDSETQTCYTTSWGLSTRTIGALIMAHGDDDGLRLPPSVAPTQVVVVPIFQEDNQEEVMEYAENVKHQIAHSAGCACEESVRVKLDDREHRTPGYKFNEWELKGVPLRVEVGPNEMEDDTVTTVRRDNQEKEMGRDRKEFLRNIKNTLDDIQDSMYNELKDYQEENIREADSKNEILATIGKNRGYVKTRWCGKESCEEEVKDEVSAEIVVLPFQEDSKPATIQDSDEEIDGECAVCGEDAERWAYFAKNY</sequence>
<organism evidence="10 11">
    <name type="scientific">Candidatus Nanohalobium constans</name>
    <dbReference type="NCBI Taxonomy" id="2565781"/>
    <lineage>
        <taxon>Archaea</taxon>
        <taxon>Candidatus Nanohalarchaeota</taxon>
        <taxon>Candidatus Nanohalobia</taxon>
        <taxon>Candidatus Nanohalobiales</taxon>
        <taxon>Candidatus Nanohalobiaceae</taxon>
        <taxon>Candidatus Nanohalobium</taxon>
    </lineage>
</organism>
<dbReference type="Pfam" id="PF03129">
    <property type="entry name" value="HGTP_anticodon"/>
    <property type="match status" value="1"/>
</dbReference>
<feature type="domain" description="Aminoacyl-transfer RNA synthetases class-II family profile" evidence="9">
    <location>
        <begin position="42"/>
        <end position="284"/>
    </location>
</feature>
<dbReference type="InterPro" id="IPR036621">
    <property type="entry name" value="Anticodon-bd_dom_sf"/>
</dbReference>
<dbReference type="PANTHER" id="PTHR43382">
    <property type="entry name" value="PROLYL-TRNA SYNTHETASE"/>
    <property type="match status" value="1"/>
</dbReference>
<dbReference type="GO" id="GO:0005737">
    <property type="term" value="C:cytoplasm"/>
    <property type="evidence" value="ECO:0007669"/>
    <property type="project" value="UniProtKB-SubCell"/>
</dbReference>
<accession>A0A5Q0UG35</accession>
<evidence type="ECO:0000256" key="1">
    <source>
        <dbReference type="ARBA" id="ARBA00022598"/>
    </source>
</evidence>
<dbReference type="InterPro" id="IPR006195">
    <property type="entry name" value="aa-tRNA-synth_II"/>
</dbReference>
<dbReference type="CDD" id="cd00778">
    <property type="entry name" value="ProRS_core_arch_euk"/>
    <property type="match status" value="1"/>
</dbReference>
<dbReference type="InterPro" id="IPR002314">
    <property type="entry name" value="aa-tRNA-synt_IIb"/>
</dbReference>
<dbReference type="NCBIfam" id="TIGR00408">
    <property type="entry name" value="proS_fam_I"/>
    <property type="match status" value="1"/>
</dbReference>
<evidence type="ECO:0000259" key="9">
    <source>
        <dbReference type="PROSITE" id="PS50862"/>
    </source>
</evidence>
<dbReference type="Gene3D" id="3.30.930.10">
    <property type="entry name" value="Bira Bifunctional Protein, Domain 2"/>
    <property type="match status" value="1"/>
</dbReference>
<dbReference type="Gene3D" id="3.30.110.30">
    <property type="entry name" value="C-terminal domain of ProRS"/>
    <property type="match status" value="1"/>
</dbReference>
<dbReference type="InterPro" id="IPR004154">
    <property type="entry name" value="Anticodon-bd"/>
</dbReference>
<dbReference type="Pfam" id="PF00587">
    <property type="entry name" value="tRNA-synt_2b"/>
    <property type="match status" value="1"/>
</dbReference>
<comment type="similarity">
    <text evidence="7 8">Belongs to the class-II aminoacyl-tRNA synthetase family. ProS type 3 subfamily.</text>
</comment>
<comment type="catalytic activity">
    <reaction evidence="6 8">
        <text>tRNA(Pro) + L-proline + ATP = L-prolyl-tRNA(Pro) + AMP + diphosphate</text>
        <dbReference type="Rhea" id="RHEA:14305"/>
        <dbReference type="Rhea" id="RHEA-COMP:9700"/>
        <dbReference type="Rhea" id="RHEA-COMP:9702"/>
        <dbReference type="ChEBI" id="CHEBI:30616"/>
        <dbReference type="ChEBI" id="CHEBI:33019"/>
        <dbReference type="ChEBI" id="CHEBI:60039"/>
        <dbReference type="ChEBI" id="CHEBI:78442"/>
        <dbReference type="ChEBI" id="CHEBI:78532"/>
        <dbReference type="ChEBI" id="CHEBI:456215"/>
        <dbReference type="EC" id="6.1.1.15"/>
    </reaction>
</comment>
<dbReference type="SUPFAM" id="SSF55681">
    <property type="entry name" value="Class II aaRS and biotin synthetases"/>
    <property type="match status" value="1"/>
</dbReference>
<dbReference type="EC" id="6.1.1.15" evidence="8"/>
<evidence type="ECO:0000313" key="11">
    <source>
        <dbReference type="Proteomes" id="UP000377803"/>
    </source>
</evidence>
<dbReference type="CDD" id="cd00862">
    <property type="entry name" value="ProRS_anticodon_zinc"/>
    <property type="match status" value="1"/>
</dbReference>
<evidence type="ECO:0000256" key="7">
    <source>
        <dbReference type="ARBA" id="ARBA00060806"/>
    </source>
</evidence>
<reference evidence="11" key="1">
    <citation type="submission" date="2019-05" db="EMBL/GenBank/DDBJ databases">
        <title>Candidatus Nanohalobium constans, a novel model system to study the DPANN nano-sized archaea: genomic and physiological characterization of a nanoarchaeon co-cultured with its chitinotrophic host.</title>
        <authorList>
            <person name="La Cono V."/>
            <person name="Arcadi E."/>
            <person name="Crisafi F."/>
            <person name="Denaro R."/>
            <person name="La Spada G."/>
            <person name="Messina E."/>
            <person name="Smedile F."/>
            <person name="Toshchakov S.V."/>
            <person name="Shevchenko M.A."/>
            <person name="Golyshin P.N."/>
            <person name="Golyshina O.V."/>
            <person name="Ferrer M."/>
            <person name="Rohde M."/>
            <person name="Mushegian A."/>
            <person name="Sorokin D.Y."/>
            <person name="Giuliano L."/>
            <person name="Yakimov M.M."/>
        </authorList>
    </citation>
    <scope>NUCLEOTIDE SEQUENCE [LARGE SCALE GENOMIC DNA]</scope>
    <source>
        <strain evidence="11">LC1Nh</strain>
    </source>
</reference>
<evidence type="ECO:0000256" key="6">
    <source>
        <dbReference type="ARBA" id="ARBA00047671"/>
    </source>
</evidence>
<comment type="subunit">
    <text evidence="8">Homodimer.</text>
</comment>
<keyword evidence="5 8" id="KW-0030">Aminoacyl-tRNA synthetase</keyword>
<evidence type="ECO:0000256" key="5">
    <source>
        <dbReference type="ARBA" id="ARBA00023146"/>
    </source>
</evidence>
<dbReference type="InterPro" id="IPR004499">
    <property type="entry name" value="Pro-tRNA-ligase_IIa_arc-type"/>
</dbReference>
<keyword evidence="3 8" id="KW-0067">ATP-binding</keyword>
<dbReference type="GO" id="GO:0017101">
    <property type="term" value="C:aminoacyl-tRNA synthetase multienzyme complex"/>
    <property type="evidence" value="ECO:0007669"/>
    <property type="project" value="TreeGrafter"/>
</dbReference>
<name>A0A5Q0UG35_9ARCH</name>
<protein>
    <recommendedName>
        <fullName evidence="8">Proline--tRNA ligase</fullName>
        <ecNumber evidence="8">6.1.1.15</ecNumber>
    </recommendedName>
    <alternativeName>
        <fullName evidence="8">Prolyl-tRNA synthetase</fullName>
        <shortName evidence="8">ProRS</shortName>
    </alternativeName>
</protein>
<comment type="function">
    <text evidence="8">Catalyzes the attachment of proline to tRNA(Pro) in a two-step reaction: proline is first activated by ATP to form Pro-AMP and then transferred to the acceptor end of tRNA(Pro).</text>
</comment>
<evidence type="ECO:0000256" key="3">
    <source>
        <dbReference type="ARBA" id="ARBA00022840"/>
    </source>
</evidence>
<gene>
    <name evidence="8 10" type="primary">proS</name>
    <name evidence="10" type="ORF">LC1Nh_0460</name>
</gene>
<dbReference type="EMBL" id="CP040089">
    <property type="protein sequence ID" value="QGA80361.1"/>
    <property type="molecule type" value="Genomic_DNA"/>
</dbReference>
<dbReference type="InterPro" id="IPR002316">
    <property type="entry name" value="Pro-tRNA-ligase_IIa"/>
</dbReference>
<proteinExistence type="inferred from homology"/>
<dbReference type="AlphaFoldDB" id="A0A5Q0UG35"/>
<keyword evidence="2 8" id="KW-0547">Nucleotide-binding</keyword>
<dbReference type="InterPro" id="IPR045864">
    <property type="entry name" value="aa-tRNA-synth_II/BPL/LPL"/>
</dbReference>